<feature type="compositionally biased region" description="Polar residues" evidence="3">
    <location>
        <begin position="96"/>
        <end position="119"/>
    </location>
</feature>
<dbReference type="Pfam" id="PF00379">
    <property type="entry name" value="Chitin_bind_4"/>
    <property type="match status" value="1"/>
</dbReference>
<dbReference type="PANTHER" id="PTHR12236">
    <property type="entry name" value="STRUCTURAL CONTITUENT OF CUTICLE"/>
    <property type="match status" value="1"/>
</dbReference>
<reference evidence="4" key="1">
    <citation type="submission" date="2020-11" db="EMBL/GenBank/DDBJ databases">
        <authorList>
            <person name="Tran Van P."/>
        </authorList>
    </citation>
    <scope>NUCLEOTIDE SEQUENCE</scope>
</reference>
<dbReference type="InterPro" id="IPR000618">
    <property type="entry name" value="Insect_cuticle"/>
</dbReference>
<evidence type="ECO:0000313" key="4">
    <source>
        <dbReference type="EMBL" id="CAD7200468.1"/>
    </source>
</evidence>
<name>A0A7R8VLF6_TIMDO</name>
<dbReference type="GO" id="GO:0005615">
    <property type="term" value="C:extracellular space"/>
    <property type="evidence" value="ECO:0007669"/>
    <property type="project" value="TreeGrafter"/>
</dbReference>
<accession>A0A7R8VLF6</accession>
<dbReference type="PANTHER" id="PTHR12236:SF98">
    <property type="entry name" value="CUTICULAR PROTEIN 56F"/>
    <property type="match status" value="1"/>
</dbReference>
<evidence type="ECO:0000256" key="1">
    <source>
        <dbReference type="ARBA" id="ARBA00022460"/>
    </source>
</evidence>
<keyword evidence="1 2" id="KW-0193">Cuticle</keyword>
<dbReference type="GO" id="GO:0042302">
    <property type="term" value="F:structural constituent of cuticle"/>
    <property type="evidence" value="ECO:0007669"/>
    <property type="project" value="UniProtKB-UniRule"/>
</dbReference>
<protein>
    <submittedName>
        <fullName evidence="4">Uncharacterized protein</fullName>
    </submittedName>
</protein>
<dbReference type="PROSITE" id="PS51155">
    <property type="entry name" value="CHIT_BIND_RR_2"/>
    <property type="match status" value="1"/>
</dbReference>
<evidence type="ECO:0000256" key="2">
    <source>
        <dbReference type="PROSITE-ProRule" id="PRU00497"/>
    </source>
</evidence>
<gene>
    <name evidence="4" type="ORF">TDIB3V08_LOCUS6684</name>
</gene>
<dbReference type="AlphaFoldDB" id="A0A7R8VLF6"/>
<evidence type="ECO:0000256" key="3">
    <source>
        <dbReference type="SAM" id="MobiDB-lite"/>
    </source>
</evidence>
<dbReference type="GO" id="GO:0031012">
    <property type="term" value="C:extracellular matrix"/>
    <property type="evidence" value="ECO:0007669"/>
    <property type="project" value="TreeGrafter"/>
</dbReference>
<sequence length="311" mass="33843">MPQHKVMVVLSPPPPGACHHNIGSDCVMYRVAIELNTTSALSNYATEAGLLKLNCIMALRTTVQLSLSDLLRANTSEHKLTSTSESEIRLGVTGTENSAELPSVGSTRESEGYTGTDSFNRQRRSCGKQAGTRCSQTTVDIQATGRVMGTGSTSDTVYMSGINLCRDRGLSPGTPAQKSDNLPLDHQFTSLFKEKYIKPHHNATLKLGVIRGTRTMLKTVTILAVVMVATLVESRPQDGPMPYDFDWKVDDALSKNYYSQTESSNAVGRVDGSYQVLLADGRLMTVTYFVDGESGFVPKITYEKNANPFGK</sequence>
<feature type="region of interest" description="Disordered" evidence="3">
    <location>
        <begin position="96"/>
        <end position="124"/>
    </location>
</feature>
<dbReference type="InterPro" id="IPR051217">
    <property type="entry name" value="Insect_Cuticle_Struc_Prot"/>
</dbReference>
<dbReference type="EMBL" id="OA567515">
    <property type="protein sequence ID" value="CAD7200468.1"/>
    <property type="molecule type" value="Genomic_DNA"/>
</dbReference>
<proteinExistence type="predicted"/>
<organism evidence="4">
    <name type="scientific">Timema douglasi</name>
    <name type="common">Walking stick</name>
    <dbReference type="NCBI Taxonomy" id="61478"/>
    <lineage>
        <taxon>Eukaryota</taxon>
        <taxon>Metazoa</taxon>
        <taxon>Ecdysozoa</taxon>
        <taxon>Arthropoda</taxon>
        <taxon>Hexapoda</taxon>
        <taxon>Insecta</taxon>
        <taxon>Pterygota</taxon>
        <taxon>Neoptera</taxon>
        <taxon>Polyneoptera</taxon>
        <taxon>Phasmatodea</taxon>
        <taxon>Timematodea</taxon>
        <taxon>Timematoidea</taxon>
        <taxon>Timematidae</taxon>
        <taxon>Timema</taxon>
    </lineage>
</organism>